<accession>G7MZH0</accession>
<sequence length="44" mass="4312">GSAPVAEPVWDRGGEADKRRGKPAEGGIAPPDMLGASLAGPGRG</sequence>
<evidence type="ECO:0000313" key="2">
    <source>
        <dbReference type="EMBL" id="EHH28546.1"/>
    </source>
</evidence>
<feature type="region of interest" description="Disordered" evidence="1">
    <location>
        <begin position="1"/>
        <end position="44"/>
    </location>
</feature>
<feature type="compositionally biased region" description="Basic and acidic residues" evidence="1">
    <location>
        <begin position="9"/>
        <end position="18"/>
    </location>
</feature>
<proteinExistence type="predicted"/>
<reference evidence="2" key="1">
    <citation type="journal article" date="2011" name="Nat. Biotechnol.">
        <title>Genome sequencing and comparison of two nonhuman primate animal models, the cynomolgus and Chinese rhesus macaques.</title>
        <authorList>
            <person name="Yan G."/>
            <person name="Zhang G."/>
            <person name="Fang X."/>
            <person name="Zhang Y."/>
            <person name="Li C."/>
            <person name="Ling F."/>
            <person name="Cooper D.N."/>
            <person name="Li Q."/>
            <person name="Li Y."/>
            <person name="van Gool A.J."/>
            <person name="Du H."/>
            <person name="Chen J."/>
            <person name="Chen R."/>
            <person name="Zhang P."/>
            <person name="Huang Z."/>
            <person name="Thompson J.R."/>
            <person name="Meng Y."/>
            <person name="Bai Y."/>
            <person name="Wang J."/>
            <person name="Zhuo M."/>
            <person name="Wang T."/>
            <person name="Huang Y."/>
            <person name="Wei L."/>
            <person name="Li J."/>
            <person name="Wang Z."/>
            <person name="Hu H."/>
            <person name="Yang P."/>
            <person name="Le L."/>
            <person name="Stenson P.D."/>
            <person name="Li B."/>
            <person name="Liu X."/>
            <person name="Ball E.V."/>
            <person name="An N."/>
            <person name="Huang Q."/>
            <person name="Zhang Y."/>
            <person name="Fan W."/>
            <person name="Zhang X."/>
            <person name="Li Y."/>
            <person name="Wang W."/>
            <person name="Katze M.G."/>
            <person name="Su B."/>
            <person name="Nielsen R."/>
            <person name="Yang H."/>
            <person name="Wang J."/>
            <person name="Wang X."/>
            <person name="Wang J."/>
        </authorList>
    </citation>
    <scope>NUCLEOTIDE SEQUENCE [LARGE SCALE GENOMIC DNA]</scope>
    <source>
        <strain evidence="2">CR-5</strain>
    </source>
</reference>
<evidence type="ECO:0000256" key="1">
    <source>
        <dbReference type="SAM" id="MobiDB-lite"/>
    </source>
</evidence>
<dbReference type="EMBL" id="CM001260">
    <property type="protein sequence ID" value="EHH28546.1"/>
    <property type="molecule type" value="Genomic_DNA"/>
</dbReference>
<organism evidence="2">
    <name type="scientific">Macaca mulatta</name>
    <name type="common">Rhesus macaque</name>
    <dbReference type="NCBI Taxonomy" id="9544"/>
    <lineage>
        <taxon>Eukaryota</taxon>
        <taxon>Metazoa</taxon>
        <taxon>Chordata</taxon>
        <taxon>Craniata</taxon>
        <taxon>Vertebrata</taxon>
        <taxon>Euteleostomi</taxon>
        <taxon>Mammalia</taxon>
        <taxon>Eutheria</taxon>
        <taxon>Euarchontoglires</taxon>
        <taxon>Primates</taxon>
        <taxon>Haplorrhini</taxon>
        <taxon>Catarrhini</taxon>
        <taxon>Cercopithecidae</taxon>
        <taxon>Cercopithecinae</taxon>
        <taxon>Macaca</taxon>
    </lineage>
</organism>
<dbReference type="Proteomes" id="UP000013456">
    <property type="component" value="Chromosome 8"/>
</dbReference>
<gene>
    <name evidence="2" type="ORF">EGK_19002</name>
</gene>
<feature type="non-terminal residue" evidence="2">
    <location>
        <position position="44"/>
    </location>
</feature>
<feature type="non-terminal residue" evidence="2">
    <location>
        <position position="1"/>
    </location>
</feature>
<protein>
    <submittedName>
        <fullName evidence="2">Uncharacterized protein</fullName>
    </submittedName>
</protein>
<dbReference type="AlphaFoldDB" id="G7MZH0"/>
<name>G7MZH0_MACMU</name>